<protein>
    <submittedName>
        <fullName evidence="1">Uncharacterized protein</fullName>
    </submittedName>
</protein>
<sequence>MSVRCIRNAEKINYCLLFLVNYKIILYKQIKLNNNLLSSKGE</sequence>
<dbReference type="AlphaFoldDB" id="K7YPX9"/>
<dbReference type="EMBL" id="CP003539">
    <property type="protein sequence ID" value="AFX99602.1"/>
    <property type="molecule type" value="Genomic_DNA"/>
</dbReference>
<name>K7YPX9_9PROT</name>
<dbReference type="Proteomes" id="UP000010077">
    <property type="component" value="Chromosome"/>
</dbReference>
<dbReference type="KEGG" id="thal:A1OE_1433"/>
<organism evidence="1 2">
    <name type="scientific">Candidatus Endolissoclinum faulkneri L2</name>
    <dbReference type="NCBI Taxonomy" id="1193729"/>
    <lineage>
        <taxon>Bacteria</taxon>
        <taxon>Pseudomonadati</taxon>
        <taxon>Pseudomonadota</taxon>
        <taxon>Alphaproteobacteria</taxon>
        <taxon>Rhodospirillales</taxon>
        <taxon>Rhodospirillaceae</taxon>
        <taxon>Candidatus Endolissoclinum</taxon>
    </lineage>
</organism>
<evidence type="ECO:0000313" key="2">
    <source>
        <dbReference type="Proteomes" id="UP000010077"/>
    </source>
</evidence>
<accession>K7YPX9</accession>
<reference evidence="1 2" key="1">
    <citation type="journal article" date="2012" name="Proc. Natl. Acad. Sci. U.S.A.">
        <title>Genome streamlining and chemical defense in a coral reef symbiosis.</title>
        <authorList>
            <person name="Kwan J.C."/>
            <person name="Donia M.S."/>
            <person name="Han A.W."/>
            <person name="Hirose E."/>
            <person name="Haygood M.G."/>
            <person name="Schmidt E.W."/>
        </authorList>
    </citation>
    <scope>NUCLEOTIDE SEQUENCE [LARGE SCALE GENOMIC DNA]</scope>
    <source>
        <strain evidence="1 2">L2</strain>
    </source>
</reference>
<keyword evidence="2" id="KW-1185">Reference proteome</keyword>
<gene>
    <name evidence="1" type="ORF">A1OE_1433</name>
</gene>
<proteinExistence type="predicted"/>
<evidence type="ECO:0000313" key="1">
    <source>
        <dbReference type="EMBL" id="AFX99602.1"/>
    </source>
</evidence>
<dbReference type="HOGENOM" id="CLU_3248775_0_0_5"/>